<dbReference type="AlphaFoldDB" id="A0AA43UDF7"/>
<dbReference type="Proteomes" id="UP001171751">
    <property type="component" value="Unassembled WGS sequence"/>
</dbReference>
<reference evidence="2" key="1">
    <citation type="submission" date="2023-07" db="EMBL/GenBank/DDBJ databases">
        <title>Between Cages and Wild: Unraveling the Impact of Captivity on Animal Microbiomes and Antimicrobial Resistance.</title>
        <authorList>
            <person name="Schmartz G.P."/>
            <person name="Rehner J."/>
            <person name="Schuff M.J."/>
            <person name="Becker S.L."/>
            <person name="Kravczyk M."/>
            <person name="Gurevich A."/>
            <person name="Francke R."/>
            <person name="Mueller R."/>
            <person name="Keller V."/>
            <person name="Keller A."/>
        </authorList>
    </citation>
    <scope>NUCLEOTIDE SEQUENCE</scope>
    <source>
        <strain evidence="2">S39M_St_73</strain>
    </source>
</reference>
<name>A0AA43UDF7_9LACT</name>
<comment type="caution">
    <text evidence="2">The sequence shown here is derived from an EMBL/GenBank/DDBJ whole genome shotgun (WGS) entry which is preliminary data.</text>
</comment>
<dbReference type="EMBL" id="JAUNQW010000033">
    <property type="protein sequence ID" value="MDO5457911.1"/>
    <property type="molecule type" value="Genomic_DNA"/>
</dbReference>
<protein>
    <recommendedName>
        <fullName evidence="1">TcaA protein NTF2-like domain-containing protein</fullName>
    </recommendedName>
</protein>
<proteinExistence type="predicted"/>
<feature type="domain" description="TcaA protein NTF2-like" evidence="1">
    <location>
        <begin position="522"/>
        <end position="633"/>
    </location>
</feature>
<keyword evidence="3" id="KW-1185">Reference proteome</keyword>
<dbReference type="InterPro" id="IPR054528">
    <property type="entry name" value="TcaA_5th"/>
</dbReference>
<evidence type="ECO:0000313" key="3">
    <source>
        <dbReference type="Proteomes" id="UP001171751"/>
    </source>
</evidence>
<evidence type="ECO:0000259" key="1">
    <source>
        <dbReference type="Pfam" id="PF22819"/>
    </source>
</evidence>
<evidence type="ECO:0000313" key="2">
    <source>
        <dbReference type="EMBL" id="MDO5457911.1"/>
    </source>
</evidence>
<accession>A0AA43UDF7</accession>
<sequence>MSNKDAPENVNLTFMFFKEEKVSDHQSVGSLYIKKENDEVLLIDSNVLDKSVYDNDTEQVLFLDEESSLFRYQNNIKAIEKIDTNVQHMYFSDTPDKKIVYYTDDNSVYIYGDSKSTKIGSDISKIELLNEDVYYSDYDSNLYSYNIETHEEKRISSNAFDFRLMDDGQSVAYTDDNGALYYINLEEETEVKIASGWVNITSIAEADENIYYIEENSGGSTNLYVANVVENTRPEIITEDVSDFKFHKNNIIYQTSDLGLYQFQEDNISKRISTDVNSFDILDNKIIYLDTNDTLYSWNQENDEESQIGHNTSSYQYFSNGRIFYLTNDGDLFNENIKLASDVDSYSSFYNTLVYAADDSLYIVKDENTDESNEEFILADEIEDYSSVYYQNELVYQNNLSLADISGVWEIVRNENSNDKLYFEIKSSGELINLTESESSSIEEVYNGYNELTFSAGSLNFDFIREGDGYNLKIDSSSYPITRSSQKEADDYLIQLEEIAKVEEAIIRAEEKASEQADEIENAKYVVEDFIYYLPDAVNYGSFHYISDYIAAGSDLYTEQFDFVMDLYDRGIGEQLQDFQIRDTAINEDGSISIKTREIFNIYNSQAAEESTSDYTATYTLEKNSNGYQITNISVD</sequence>
<gene>
    <name evidence="2" type="ORF">Q4F26_06135</name>
</gene>
<dbReference type="Pfam" id="PF22819">
    <property type="entry name" value="TcaA_5th"/>
    <property type="match status" value="1"/>
</dbReference>
<organism evidence="2 3">
    <name type="scientific">Atopococcus tabaci</name>
    <dbReference type="NCBI Taxonomy" id="269774"/>
    <lineage>
        <taxon>Bacteria</taxon>
        <taxon>Bacillati</taxon>
        <taxon>Bacillota</taxon>
        <taxon>Bacilli</taxon>
        <taxon>Lactobacillales</taxon>
        <taxon>Carnobacteriaceae</taxon>
        <taxon>Atopococcus</taxon>
    </lineage>
</organism>
<dbReference type="SUPFAM" id="SSF69304">
    <property type="entry name" value="Tricorn protease N-terminal domain"/>
    <property type="match status" value="1"/>
</dbReference>